<feature type="domain" description="Peptidase C14 caspase" evidence="1">
    <location>
        <begin position="12"/>
        <end position="258"/>
    </location>
</feature>
<gene>
    <name evidence="2" type="ORF">GC106_2530</name>
</gene>
<dbReference type="SUPFAM" id="SSF52129">
    <property type="entry name" value="Caspase-like"/>
    <property type="match status" value="1"/>
</dbReference>
<evidence type="ECO:0000313" key="3">
    <source>
        <dbReference type="Proteomes" id="UP000763557"/>
    </source>
</evidence>
<sequence>MSPVLEVAVALRAVIVGIDRYRDQRIRDLSYARTDAEAVAELIEQVHPAQRHVTLLLDEDATKRNVQVEIGERLARDAGADDVVLLYFAGHGTPETSSGPDEAGRYLALHDTEYDNVYATGLSMERELPWLFERISRPPLVLMLIDACFSGRAGGRTFEGPRRKAARATARDSGMISLDDLELGEGRLMISACDDDQIAYERRGLGHGVFTHYLLKGPATADDGFTIGVHRLYEEVAAAVADHTGGQQIPVINGRSTRARLPYLW</sequence>
<dbReference type="EMBL" id="JAAATY010000001">
    <property type="protein sequence ID" value="NRN63052.1"/>
    <property type="molecule type" value="Genomic_DNA"/>
</dbReference>
<dbReference type="Proteomes" id="UP000763557">
    <property type="component" value="Unassembled WGS sequence"/>
</dbReference>
<organism evidence="2 3">
    <name type="scientific">Kibdelosporangium persicum</name>
    <dbReference type="NCBI Taxonomy" id="2698649"/>
    <lineage>
        <taxon>Bacteria</taxon>
        <taxon>Bacillati</taxon>
        <taxon>Actinomycetota</taxon>
        <taxon>Actinomycetes</taxon>
        <taxon>Pseudonocardiales</taxon>
        <taxon>Pseudonocardiaceae</taxon>
        <taxon>Kibdelosporangium</taxon>
    </lineage>
</organism>
<accession>A0ABX2EVP0</accession>
<reference evidence="2 3" key="1">
    <citation type="submission" date="2020-01" db="EMBL/GenBank/DDBJ databases">
        <title>Kibdelosporangium persica a novel Actinomycetes from a hot desert in Iran.</title>
        <authorList>
            <person name="Safaei N."/>
            <person name="Zaburannyi N."/>
            <person name="Mueller R."/>
            <person name="Wink J."/>
        </authorList>
    </citation>
    <scope>NUCLEOTIDE SEQUENCE [LARGE SCALE GENOMIC DNA]</scope>
    <source>
        <strain evidence="2 3">4NS15</strain>
    </source>
</reference>
<name>A0ABX2EVP0_9PSEU</name>
<dbReference type="RefSeq" id="WP_173123439.1">
    <property type="nucleotide sequence ID" value="NZ_CBCSGW010000039.1"/>
</dbReference>
<keyword evidence="3" id="KW-1185">Reference proteome</keyword>
<comment type="caution">
    <text evidence="2">The sequence shown here is derived from an EMBL/GenBank/DDBJ whole genome shotgun (WGS) entry which is preliminary data.</text>
</comment>
<evidence type="ECO:0000313" key="2">
    <source>
        <dbReference type="EMBL" id="NRN63052.1"/>
    </source>
</evidence>
<dbReference type="InterPro" id="IPR029030">
    <property type="entry name" value="Caspase-like_dom_sf"/>
</dbReference>
<proteinExistence type="predicted"/>
<dbReference type="Pfam" id="PF00656">
    <property type="entry name" value="Peptidase_C14"/>
    <property type="match status" value="1"/>
</dbReference>
<protein>
    <submittedName>
        <fullName evidence="2">Polysaccharide deacetylase</fullName>
    </submittedName>
</protein>
<dbReference type="Gene3D" id="3.40.50.1460">
    <property type="match status" value="1"/>
</dbReference>
<evidence type="ECO:0000259" key="1">
    <source>
        <dbReference type="Pfam" id="PF00656"/>
    </source>
</evidence>
<dbReference type="InterPro" id="IPR011600">
    <property type="entry name" value="Pept_C14_caspase"/>
</dbReference>